<dbReference type="PROSITE" id="PS51257">
    <property type="entry name" value="PROKAR_LIPOPROTEIN"/>
    <property type="match status" value="1"/>
</dbReference>
<feature type="region of interest" description="Disordered" evidence="1">
    <location>
        <begin position="21"/>
        <end position="55"/>
    </location>
</feature>
<name>A0ABT7KV28_9BACI</name>
<organism evidence="2 3">
    <name type="scientific">Bacillus shihchuchen</name>
    <dbReference type="NCBI Taxonomy" id="3036942"/>
    <lineage>
        <taxon>Bacteria</taxon>
        <taxon>Bacillati</taxon>
        <taxon>Bacillota</taxon>
        <taxon>Bacilli</taxon>
        <taxon>Bacillales</taxon>
        <taxon>Bacillaceae</taxon>
        <taxon>Bacillus</taxon>
        <taxon>Bacillus cereus group</taxon>
    </lineage>
</organism>
<evidence type="ECO:0000313" key="2">
    <source>
        <dbReference type="EMBL" id="MDL2417603.1"/>
    </source>
</evidence>
<comment type="caution">
    <text evidence="2">The sequence shown here is derived from an EMBL/GenBank/DDBJ whole genome shotgun (WGS) entry which is preliminary data.</text>
</comment>
<evidence type="ECO:0000256" key="1">
    <source>
        <dbReference type="SAM" id="MobiDB-lite"/>
    </source>
</evidence>
<keyword evidence="3" id="KW-1185">Reference proteome</keyword>
<evidence type="ECO:0008006" key="4">
    <source>
        <dbReference type="Google" id="ProtNLM"/>
    </source>
</evidence>
<feature type="compositionally biased region" description="Basic and acidic residues" evidence="1">
    <location>
        <begin position="22"/>
        <end position="38"/>
    </location>
</feature>
<reference evidence="2 3" key="1">
    <citation type="journal article" date="2023" name="Int. J. Mol. Sci.">
        <title>Pathogenicity and Genomic Characterization of a Novel Genospecies, Bacillus shihchuchen, of the Bacillus cereus Group Isolated from Chinese Softshell Turtle (Pelodiscus sinensis).</title>
        <authorList>
            <person name="Cheng L.W."/>
            <person name="Byadgi O.V."/>
            <person name="Tsai C.E."/>
            <person name="Wang P.C."/>
            <person name="Chen S.C."/>
        </authorList>
    </citation>
    <scope>NUCLEOTIDE SEQUENCE [LARGE SCALE GENOMIC DNA]</scope>
    <source>
        <strain evidence="2 3">QF108-045</strain>
    </source>
</reference>
<sequence>MKKLIIAGLALGLLAGCVSTESKSETKDKPVQNQEGKKKNLKRTRKEKSEGTPNEIVSYAKRLKVQPLLKI</sequence>
<dbReference type="EMBL" id="JASWHZ010000001">
    <property type="protein sequence ID" value="MDL2417603.1"/>
    <property type="molecule type" value="Genomic_DNA"/>
</dbReference>
<proteinExistence type="predicted"/>
<protein>
    <recommendedName>
        <fullName evidence="4">Lipoprotein</fullName>
    </recommendedName>
</protein>
<gene>
    <name evidence="2" type="ORF">P6F46_08520</name>
</gene>
<dbReference type="Proteomes" id="UP001229716">
    <property type="component" value="Unassembled WGS sequence"/>
</dbReference>
<accession>A0ABT7KV28</accession>
<evidence type="ECO:0000313" key="3">
    <source>
        <dbReference type="Proteomes" id="UP001229716"/>
    </source>
</evidence>